<dbReference type="InterPro" id="IPR046618">
    <property type="entry name" value="DUF6731"/>
</dbReference>
<protein>
    <submittedName>
        <fullName evidence="1">Uncharacterized protein</fullName>
    </submittedName>
</protein>
<evidence type="ECO:0000313" key="2">
    <source>
        <dbReference type="Proteomes" id="UP000486903"/>
    </source>
</evidence>
<dbReference type="AlphaFoldDB" id="A0A6B4JJ99"/>
<name>A0A6B4JJ99_CLOBO</name>
<gene>
    <name evidence="1" type="ORF">FDG31_00390</name>
</gene>
<dbReference type="Pfam" id="PF20505">
    <property type="entry name" value="DUF6731"/>
    <property type="match status" value="1"/>
</dbReference>
<organism evidence="1 2">
    <name type="scientific">Clostridium botulinum</name>
    <dbReference type="NCBI Taxonomy" id="1491"/>
    <lineage>
        <taxon>Bacteria</taxon>
        <taxon>Bacillati</taxon>
        <taxon>Bacillota</taxon>
        <taxon>Clostridia</taxon>
        <taxon>Eubacteriales</taxon>
        <taxon>Clostridiaceae</taxon>
        <taxon>Clostridium</taxon>
    </lineage>
</organism>
<dbReference type="EMBL" id="SXFB01000001">
    <property type="protein sequence ID" value="NFV24641.1"/>
    <property type="molecule type" value="Genomic_DNA"/>
</dbReference>
<dbReference type="RefSeq" id="WP_003371902.1">
    <property type="nucleotide sequence ID" value="NZ_JACBBA010000001.1"/>
</dbReference>
<dbReference type="Proteomes" id="UP000486903">
    <property type="component" value="Unassembled WGS sequence"/>
</dbReference>
<evidence type="ECO:0000313" key="1">
    <source>
        <dbReference type="EMBL" id="NFV24641.1"/>
    </source>
</evidence>
<reference evidence="1 2" key="1">
    <citation type="submission" date="2019-04" db="EMBL/GenBank/DDBJ databases">
        <title>Genome sequencing of Clostridium botulinum Groups I-IV and Clostridium butyricum.</title>
        <authorList>
            <person name="Brunt J."/>
            <person name="Van Vliet A.H.M."/>
            <person name="Stringer S.C."/>
            <person name="Carter A.T."/>
            <person name="Peck M.W."/>
        </authorList>
    </citation>
    <scope>NUCLEOTIDE SEQUENCE [LARGE SCALE GENOMIC DNA]</scope>
    <source>
        <strain evidence="1 2">BL81</strain>
    </source>
</reference>
<proteinExistence type="predicted"/>
<comment type="caution">
    <text evidence="1">The sequence shown here is derived from an EMBL/GenBank/DDBJ whole genome shotgun (WGS) entry which is preliminary data.</text>
</comment>
<accession>A0A6B4JJ99</accession>
<sequence>MAKKKFTINYLYPVLKVDAEIKLLDLKDVLRGLKELKPEERILPQREGNIQLKKIEYCDSIKRWHLGFLRNGTDAPFKSKLDDNTESAEPLEDDEFVGQECCMIYDEVSGIIALQNNIRSISVTGLNQFFRNFMNNVMYLSVITYKEKYCDISDDELINYKSLIIGFTDVSKLQEIADSEDEKSIKDLAKLASDMSAINGKLELNVGRTKQYLGKFSLKNIVHFFKCNREVTKGLKVKMVDNDVIRMIDLLNNKVTDNAEIAVTKTDPKTFDKILYSMNSNFDVALEEVFDKCNLYKNS</sequence>